<dbReference type="Proteomes" id="UP000197334">
    <property type="component" value="Unassembled WGS sequence"/>
</dbReference>
<keyword evidence="3" id="KW-1185">Reference proteome</keyword>
<sequence>MDDSFDAKNRSQHLRNEKIRLLYGNVWQPVFAGVLGAILLAFLMKEMVSAVVLLGWLMAILLVYGLRLRIAVYFLRASSTDQEHPRWLRLFVLTVFLTGCVWGAGGLLMFDGERPEQAAALAIVLSGVAAG</sequence>
<keyword evidence="1" id="KW-0812">Transmembrane</keyword>
<feature type="transmembrane region" description="Helical" evidence="1">
    <location>
        <begin position="48"/>
        <end position="66"/>
    </location>
</feature>
<keyword evidence="1" id="KW-0472">Membrane</keyword>
<feature type="non-terminal residue" evidence="2">
    <location>
        <position position="131"/>
    </location>
</feature>
<protein>
    <submittedName>
        <fullName evidence="2">Diguanylate cyclase</fullName>
    </submittedName>
</protein>
<evidence type="ECO:0000313" key="2">
    <source>
        <dbReference type="EMBL" id="OWV30920.1"/>
    </source>
</evidence>
<feature type="transmembrane region" description="Helical" evidence="1">
    <location>
        <begin position="21"/>
        <end position="42"/>
    </location>
</feature>
<accession>A0A246S4Z8</accession>
<keyword evidence="1" id="KW-1133">Transmembrane helix</keyword>
<reference evidence="2 3" key="1">
    <citation type="submission" date="2014-08" db="EMBL/GenBank/DDBJ databases">
        <title>Draft genome sequence of a novel L-asparaginase producing marine bacterium, Halomonas campaniensis.</title>
        <authorList>
            <person name="Sundarakrishnan B."/>
            <person name="Moushumi Priya A."/>
            <person name="Raman G."/>
            <person name="Sakthivel N."/>
            <person name="Park S."/>
            <person name="Jayachandran S."/>
        </authorList>
    </citation>
    <scope>NUCLEOTIDE SEQUENCE [LARGE SCALE GENOMIC DNA]</scope>
    <source>
        <strain evidence="2 3">SK03</strain>
    </source>
</reference>
<dbReference type="EMBL" id="JPUA01000011">
    <property type="protein sequence ID" value="OWV30920.1"/>
    <property type="molecule type" value="Genomic_DNA"/>
</dbReference>
<dbReference type="AlphaFoldDB" id="A0A246S4Z8"/>
<feature type="transmembrane region" description="Helical" evidence="1">
    <location>
        <begin position="87"/>
        <end position="110"/>
    </location>
</feature>
<proteinExistence type="predicted"/>
<organism evidence="2 3">
    <name type="scientific">Halomonas campaniensis</name>
    <dbReference type="NCBI Taxonomy" id="213554"/>
    <lineage>
        <taxon>Bacteria</taxon>
        <taxon>Pseudomonadati</taxon>
        <taxon>Pseudomonadota</taxon>
        <taxon>Gammaproteobacteria</taxon>
        <taxon>Oceanospirillales</taxon>
        <taxon>Halomonadaceae</taxon>
        <taxon>Halomonas</taxon>
    </lineage>
</organism>
<comment type="caution">
    <text evidence="2">The sequence shown here is derived from an EMBL/GenBank/DDBJ whole genome shotgun (WGS) entry which is preliminary data.</text>
</comment>
<evidence type="ECO:0000256" key="1">
    <source>
        <dbReference type="SAM" id="Phobius"/>
    </source>
</evidence>
<name>A0A246S4Z8_9GAMM</name>
<evidence type="ECO:0000313" key="3">
    <source>
        <dbReference type="Proteomes" id="UP000197334"/>
    </source>
</evidence>
<gene>
    <name evidence="2" type="ORF">JI62_04650</name>
</gene>